<reference evidence="2" key="1">
    <citation type="submission" date="2015-10" db="EMBL/GenBank/DDBJ databases">
        <title>Draft Genome Sequences of 11 Lactococcus lactis subspecies cremoris strains.</title>
        <authorList>
            <person name="Wels M."/>
            <person name="Backus L."/>
            <person name="Boekhorst J."/>
            <person name="Dijkstra A."/>
            <person name="Beerthuizen M."/>
            <person name="Kelly W."/>
            <person name="Siezen R."/>
            <person name="Bachmann H."/>
            <person name="Van Hijum S."/>
        </authorList>
    </citation>
    <scope>NUCLEOTIDE SEQUENCE [LARGE SCALE GENOMIC DNA]</scope>
    <source>
        <strain evidence="2">LMG9449</strain>
    </source>
</reference>
<proteinExistence type="predicted"/>
<comment type="caution">
    <text evidence="1">The sequence shown here is derived from an EMBL/GenBank/DDBJ whole genome shotgun (WGS) entry which is preliminary data.</text>
</comment>
<evidence type="ECO:0008006" key="3">
    <source>
        <dbReference type="Google" id="ProtNLM"/>
    </source>
</evidence>
<accession>A0A0V8DMB9</accession>
<evidence type="ECO:0000313" key="1">
    <source>
        <dbReference type="EMBL" id="KSU14656.1"/>
    </source>
</evidence>
<dbReference type="PATRIC" id="fig|1360.109.peg.1595"/>
<protein>
    <recommendedName>
        <fullName evidence="3">Phage protein</fullName>
    </recommendedName>
</protein>
<evidence type="ECO:0000313" key="2">
    <source>
        <dbReference type="Proteomes" id="UP000053612"/>
    </source>
</evidence>
<organism evidence="1 2">
    <name type="scientific">Lactococcus lactis subsp. lactis</name>
    <name type="common">Streptococcus lactis</name>
    <dbReference type="NCBI Taxonomy" id="1360"/>
    <lineage>
        <taxon>Bacteria</taxon>
        <taxon>Bacillati</taxon>
        <taxon>Bacillota</taxon>
        <taxon>Bacilli</taxon>
        <taxon>Lactobacillales</taxon>
        <taxon>Streptococcaceae</taxon>
        <taxon>Lactococcus</taxon>
    </lineage>
</organism>
<name>A0A0V8DMB9_LACLL</name>
<dbReference type="Proteomes" id="UP000053612">
    <property type="component" value="Unassembled WGS sequence"/>
</dbReference>
<dbReference type="RefSeq" id="WP_058225383.1">
    <property type="nucleotide sequence ID" value="NZ_LKLS01000208.1"/>
</dbReference>
<dbReference type="EMBL" id="LKLS01000208">
    <property type="protein sequence ID" value="KSU14656.1"/>
    <property type="molecule type" value="Genomic_DNA"/>
</dbReference>
<gene>
    <name evidence="1" type="ORF">LMG9449_2496</name>
</gene>
<dbReference type="AlphaFoldDB" id="A0A0V8DMB9"/>
<sequence length="188" mass="21986">MTGKELLEIIIVKIENLGIELKYEKLNGASAYISYRYGWGIIDIKRATAFEICHEYIHAKNKDIIRHSDNDWDNPCEKIADKEAILLLWDMFEENAGTVEDINRFIEITGSPEKLTKIIVLKSKIKSWDKEEVQYQVTHYLDSTDDEPESWNVYSIMDACHIDYKWESLVKNIILELNSRIGLQKQVM</sequence>